<feature type="compositionally biased region" description="Basic and acidic residues" evidence="5">
    <location>
        <begin position="305"/>
        <end position="317"/>
    </location>
</feature>
<evidence type="ECO:0000313" key="7">
    <source>
        <dbReference type="EMBL" id="BCM86910.1"/>
    </source>
</evidence>
<dbReference type="GO" id="GO:0003700">
    <property type="term" value="F:DNA-binding transcription factor activity"/>
    <property type="evidence" value="ECO:0007669"/>
    <property type="project" value="InterPro"/>
</dbReference>
<organism evidence="7 8">
    <name type="scientific">Methylobacterium indicum</name>
    <dbReference type="NCBI Taxonomy" id="1775910"/>
    <lineage>
        <taxon>Bacteria</taxon>
        <taxon>Pseudomonadati</taxon>
        <taxon>Pseudomonadota</taxon>
        <taxon>Alphaproteobacteria</taxon>
        <taxon>Hyphomicrobiales</taxon>
        <taxon>Methylobacteriaceae</taxon>
        <taxon>Methylobacterium</taxon>
    </lineage>
</organism>
<accession>A0A8H8WYU5</accession>
<dbReference type="EMBL" id="AP024145">
    <property type="protein sequence ID" value="BCM86910.1"/>
    <property type="molecule type" value="Genomic_DNA"/>
</dbReference>
<evidence type="ECO:0000256" key="5">
    <source>
        <dbReference type="SAM" id="MobiDB-lite"/>
    </source>
</evidence>
<dbReference type="Gene3D" id="1.10.10.10">
    <property type="entry name" value="Winged helix-like DNA-binding domain superfamily/Winged helix DNA-binding domain"/>
    <property type="match status" value="1"/>
</dbReference>
<dbReference type="Proteomes" id="UP000663508">
    <property type="component" value="Chromosome"/>
</dbReference>
<dbReference type="CDD" id="cd05466">
    <property type="entry name" value="PBP2_LTTR_substrate"/>
    <property type="match status" value="1"/>
</dbReference>
<sequence length="325" mass="35623">MQVASTDLRSLAVFRAVVEHRGFLGAQVALGLSQSAVSFHIKALEERLGLALCRRGRGGFELTDRGAIVYEQSNLLFLALDTFESRVGGLKRRITGTLRLGLVDNTITDPDLPIHRLIAVFGRKAPDAVLTLSIDAPEALLAALGNGGIDIAILPETQNYRGLKFSPLRDERHSLYCAASHPLYHRPEATTEDIEKHAFVVRPYANSRELHHFPNAVAGIKVSNMEAQALFIMSGRYIGYLPDHYAKLWVGRGEMRPIMADTASIASPFFIAARAADRPTALRDLFMTELIGLASERAHLRSLADEAAHADPDREGRVSAGPARR</sequence>
<comment type="similarity">
    <text evidence="1">Belongs to the LysR transcriptional regulatory family.</text>
</comment>
<dbReference type="KEGG" id="mind:mvi_53710"/>
<dbReference type="PROSITE" id="PS50931">
    <property type="entry name" value="HTH_LYSR"/>
    <property type="match status" value="1"/>
</dbReference>
<evidence type="ECO:0000256" key="4">
    <source>
        <dbReference type="ARBA" id="ARBA00023163"/>
    </source>
</evidence>
<evidence type="ECO:0000256" key="1">
    <source>
        <dbReference type="ARBA" id="ARBA00009437"/>
    </source>
</evidence>
<dbReference type="InterPro" id="IPR000847">
    <property type="entry name" value="LysR_HTH_N"/>
</dbReference>
<dbReference type="SUPFAM" id="SSF46785">
    <property type="entry name" value="Winged helix' DNA-binding domain"/>
    <property type="match status" value="1"/>
</dbReference>
<dbReference type="PANTHER" id="PTHR30126">
    <property type="entry name" value="HTH-TYPE TRANSCRIPTIONAL REGULATOR"/>
    <property type="match status" value="1"/>
</dbReference>
<reference evidence="7" key="1">
    <citation type="submission" date="2020-11" db="EMBL/GenBank/DDBJ databases">
        <title>Complete genome sequence of a novel pathogenic Methylobacterium strain isolated from rice in Vietnam.</title>
        <authorList>
            <person name="Lai K."/>
            <person name="Okazaki S."/>
            <person name="Higashi K."/>
            <person name="Mori H."/>
            <person name="Toyoda A."/>
            <person name="Kurokawa K."/>
        </authorList>
    </citation>
    <scope>NUCLEOTIDE SEQUENCE</scope>
    <source>
        <strain evidence="7">VL1</strain>
    </source>
</reference>
<proteinExistence type="inferred from homology"/>
<dbReference type="SUPFAM" id="SSF53850">
    <property type="entry name" value="Periplasmic binding protein-like II"/>
    <property type="match status" value="1"/>
</dbReference>
<evidence type="ECO:0000259" key="6">
    <source>
        <dbReference type="PROSITE" id="PS50931"/>
    </source>
</evidence>
<dbReference type="AlphaFoldDB" id="A0A8H8WYU5"/>
<dbReference type="InterPro" id="IPR005119">
    <property type="entry name" value="LysR_subst-bd"/>
</dbReference>
<dbReference type="Pfam" id="PF00126">
    <property type="entry name" value="HTH_1"/>
    <property type="match status" value="1"/>
</dbReference>
<evidence type="ECO:0000313" key="8">
    <source>
        <dbReference type="Proteomes" id="UP000663508"/>
    </source>
</evidence>
<dbReference type="InterPro" id="IPR036390">
    <property type="entry name" value="WH_DNA-bd_sf"/>
</dbReference>
<evidence type="ECO:0000256" key="2">
    <source>
        <dbReference type="ARBA" id="ARBA00023015"/>
    </source>
</evidence>
<keyword evidence="3" id="KW-0238">DNA-binding</keyword>
<dbReference type="Gene3D" id="3.40.190.10">
    <property type="entry name" value="Periplasmic binding protein-like II"/>
    <property type="match status" value="2"/>
</dbReference>
<feature type="domain" description="HTH lysR-type" evidence="6">
    <location>
        <begin position="6"/>
        <end position="63"/>
    </location>
</feature>
<dbReference type="Pfam" id="PF03466">
    <property type="entry name" value="LysR_substrate"/>
    <property type="match status" value="1"/>
</dbReference>
<keyword evidence="2" id="KW-0805">Transcription regulation</keyword>
<name>A0A8H8WYU5_9HYPH</name>
<dbReference type="PANTHER" id="PTHR30126:SF98">
    <property type="entry name" value="HTH-TYPE TRANSCRIPTIONAL ACTIVATOR BAUR"/>
    <property type="match status" value="1"/>
</dbReference>
<evidence type="ECO:0000256" key="3">
    <source>
        <dbReference type="ARBA" id="ARBA00023125"/>
    </source>
</evidence>
<protein>
    <submittedName>
        <fullName evidence="7">Protein GbuR</fullName>
    </submittedName>
</protein>
<feature type="region of interest" description="Disordered" evidence="5">
    <location>
        <begin position="305"/>
        <end position="325"/>
    </location>
</feature>
<dbReference type="RefSeq" id="WP_082171823.1">
    <property type="nucleotide sequence ID" value="NZ_AP024145.1"/>
</dbReference>
<keyword evidence="4" id="KW-0804">Transcription</keyword>
<dbReference type="GO" id="GO:0000976">
    <property type="term" value="F:transcription cis-regulatory region binding"/>
    <property type="evidence" value="ECO:0007669"/>
    <property type="project" value="TreeGrafter"/>
</dbReference>
<gene>
    <name evidence="7" type="primary">gbuR</name>
    <name evidence="7" type="ORF">mvi_53710</name>
</gene>
<dbReference type="InterPro" id="IPR036388">
    <property type="entry name" value="WH-like_DNA-bd_sf"/>
</dbReference>